<feature type="signal peptide" evidence="1">
    <location>
        <begin position="1"/>
        <end position="21"/>
    </location>
</feature>
<accession>W4K0T5</accession>
<evidence type="ECO:0000313" key="3">
    <source>
        <dbReference type="Proteomes" id="UP000030671"/>
    </source>
</evidence>
<dbReference type="EMBL" id="KI925461">
    <property type="protein sequence ID" value="ETW78736.1"/>
    <property type="molecule type" value="Genomic_DNA"/>
</dbReference>
<name>W4K0T5_HETIT</name>
<dbReference type="HOGENOM" id="CLU_700315_0_0_1"/>
<gene>
    <name evidence="2" type="ORF">HETIRDRAFT_445713</name>
</gene>
<proteinExistence type="predicted"/>
<protein>
    <submittedName>
        <fullName evidence="2">Uncharacterized protein</fullName>
    </submittedName>
</protein>
<keyword evidence="3" id="KW-1185">Reference proteome</keyword>
<keyword evidence="1" id="KW-0732">Signal</keyword>
<evidence type="ECO:0000313" key="2">
    <source>
        <dbReference type="EMBL" id="ETW78736.1"/>
    </source>
</evidence>
<dbReference type="KEGG" id="hir:HETIRDRAFT_445713"/>
<organism evidence="2 3">
    <name type="scientific">Heterobasidion irregulare (strain TC 32-1)</name>
    <dbReference type="NCBI Taxonomy" id="747525"/>
    <lineage>
        <taxon>Eukaryota</taxon>
        <taxon>Fungi</taxon>
        <taxon>Dikarya</taxon>
        <taxon>Basidiomycota</taxon>
        <taxon>Agaricomycotina</taxon>
        <taxon>Agaricomycetes</taxon>
        <taxon>Russulales</taxon>
        <taxon>Bondarzewiaceae</taxon>
        <taxon>Heterobasidion</taxon>
        <taxon>Heterobasidion annosum species complex</taxon>
    </lineage>
</organism>
<dbReference type="Proteomes" id="UP000030671">
    <property type="component" value="Unassembled WGS sequence"/>
</dbReference>
<evidence type="ECO:0000256" key="1">
    <source>
        <dbReference type="SAM" id="SignalP"/>
    </source>
</evidence>
<dbReference type="InParanoid" id="W4K0T5"/>
<feature type="chain" id="PRO_5004845104" evidence="1">
    <location>
        <begin position="22"/>
        <end position="394"/>
    </location>
</feature>
<dbReference type="RefSeq" id="XP_009549048.1">
    <property type="nucleotide sequence ID" value="XM_009550753.1"/>
</dbReference>
<dbReference type="OrthoDB" id="3235279at2759"/>
<reference evidence="2 3" key="1">
    <citation type="journal article" date="2012" name="New Phytol.">
        <title>Insight into trade-off between wood decay and parasitism from the genome of a fungal forest pathogen.</title>
        <authorList>
            <person name="Olson A."/>
            <person name="Aerts A."/>
            <person name="Asiegbu F."/>
            <person name="Belbahri L."/>
            <person name="Bouzid O."/>
            <person name="Broberg A."/>
            <person name="Canback B."/>
            <person name="Coutinho P.M."/>
            <person name="Cullen D."/>
            <person name="Dalman K."/>
            <person name="Deflorio G."/>
            <person name="van Diepen L.T."/>
            <person name="Dunand C."/>
            <person name="Duplessis S."/>
            <person name="Durling M."/>
            <person name="Gonthier P."/>
            <person name="Grimwood J."/>
            <person name="Fossdal C.G."/>
            <person name="Hansson D."/>
            <person name="Henrissat B."/>
            <person name="Hietala A."/>
            <person name="Himmelstrand K."/>
            <person name="Hoffmeister D."/>
            <person name="Hogberg N."/>
            <person name="James T.Y."/>
            <person name="Karlsson M."/>
            <person name="Kohler A."/>
            <person name="Kues U."/>
            <person name="Lee Y.H."/>
            <person name="Lin Y.C."/>
            <person name="Lind M."/>
            <person name="Lindquist E."/>
            <person name="Lombard V."/>
            <person name="Lucas S."/>
            <person name="Lunden K."/>
            <person name="Morin E."/>
            <person name="Murat C."/>
            <person name="Park J."/>
            <person name="Raffaello T."/>
            <person name="Rouze P."/>
            <person name="Salamov A."/>
            <person name="Schmutz J."/>
            <person name="Solheim H."/>
            <person name="Stahlberg J."/>
            <person name="Velez H."/>
            <person name="de Vries R.P."/>
            <person name="Wiebenga A."/>
            <person name="Woodward S."/>
            <person name="Yakovlev I."/>
            <person name="Garbelotto M."/>
            <person name="Martin F."/>
            <person name="Grigoriev I.V."/>
            <person name="Stenlid J."/>
        </authorList>
    </citation>
    <scope>NUCLEOTIDE SEQUENCE [LARGE SCALE GENOMIC DNA]</scope>
    <source>
        <strain evidence="2 3">TC 32-1</strain>
    </source>
</reference>
<sequence>MRTSTALVAAAIALQAAPAFAFSTVSHEPHTALTEDQIANLIGNIKVLDARSLAGVVAGDVAKVGEKVVGDSLGDAAKKGVLGGIGSLVGGTVLGKIFGNDENSKREFLEYLEARADQDLAARASIASVGAKIVGDSLGDAAKKGILGGIGSLVGGTVLGKLFGDDNKSKREFLEYIQARSHEELAARASIASVGAKIVGDSLGDAAKKGILGGIGSLVGGTVLGKLFGDDNKSKREFLEYIQARSHEELAARAAAGGVAKAGAKVVGDSLGDAAKKGIIGGLGGILGTGIISKIFGSDSSSAKRELADYMVARASEEIDARGLGDAAKKGILGGIGSLVGGGLLSKIFGDDDNSKREFLDILEARANQEVAATQLKRELLNSFLETRSLNDLD</sequence>
<dbReference type="GeneID" id="20675641"/>
<dbReference type="AlphaFoldDB" id="W4K0T5"/>